<keyword evidence="5" id="KW-0552">Olfaction</keyword>
<protein>
    <submittedName>
        <fullName evidence="11">Uncharacterized protein</fullName>
    </submittedName>
</protein>
<evidence type="ECO:0000256" key="9">
    <source>
        <dbReference type="ARBA" id="ARBA00023224"/>
    </source>
</evidence>
<comment type="caution">
    <text evidence="11">The sequence shown here is derived from an EMBL/GenBank/DDBJ whole genome shotgun (WGS) entry which is preliminary data.</text>
</comment>
<dbReference type="PANTHER" id="PTHR21137:SF35">
    <property type="entry name" value="ODORANT RECEPTOR 19A-RELATED"/>
    <property type="match status" value="1"/>
</dbReference>
<evidence type="ECO:0000256" key="2">
    <source>
        <dbReference type="ARBA" id="ARBA00022475"/>
    </source>
</evidence>
<evidence type="ECO:0000313" key="11">
    <source>
        <dbReference type="EMBL" id="KAH0812007.1"/>
    </source>
</evidence>
<evidence type="ECO:0000256" key="1">
    <source>
        <dbReference type="ARBA" id="ARBA00004651"/>
    </source>
</evidence>
<dbReference type="GO" id="GO:0004984">
    <property type="term" value="F:olfactory receptor activity"/>
    <property type="evidence" value="ECO:0007669"/>
    <property type="project" value="InterPro"/>
</dbReference>
<keyword evidence="6 10" id="KW-1133">Transmembrane helix</keyword>
<comment type="subcellular location">
    <subcellularLocation>
        <location evidence="1">Cell membrane</location>
        <topology evidence="1">Multi-pass membrane protein</topology>
    </subcellularLocation>
</comment>
<feature type="transmembrane region" description="Helical" evidence="10">
    <location>
        <begin position="408"/>
        <end position="427"/>
    </location>
</feature>
<evidence type="ECO:0000256" key="5">
    <source>
        <dbReference type="ARBA" id="ARBA00022725"/>
    </source>
</evidence>
<dbReference type="InterPro" id="IPR011010">
    <property type="entry name" value="DNA_brk_join_enz"/>
</dbReference>
<dbReference type="GO" id="GO:0005549">
    <property type="term" value="F:odorant binding"/>
    <property type="evidence" value="ECO:0007669"/>
    <property type="project" value="InterPro"/>
</dbReference>
<evidence type="ECO:0000256" key="7">
    <source>
        <dbReference type="ARBA" id="ARBA00023136"/>
    </source>
</evidence>
<evidence type="ECO:0000256" key="10">
    <source>
        <dbReference type="SAM" id="Phobius"/>
    </source>
</evidence>
<keyword evidence="2" id="KW-1003">Cell membrane</keyword>
<gene>
    <name evidence="11" type="ORF">GEV33_010785</name>
</gene>
<feature type="transmembrane region" description="Helical" evidence="10">
    <location>
        <begin position="504"/>
        <end position="523"/>
    </location>
</feature>
<evidence type="ECO:0000256" key="8">
    <source>
        <dbReference type="ARBA" id="ARBA00023170"/>
    </source>
</evidence>
<dbReference type="GO" id="GO:0007165">
    <property type="term" value="P:signal transduction"/>
    <property type="evidence" value="ECO:0007669"/>
    <property type="project" value="UniProtKB-KW"/>
</dbReference>
<dbReference type="EMBL" id="JABDTM020026379">
    <property type="protein sequence ID" value="KAH0812007.1"/>
    <property type="molecule type" value="Genomic_DNA"/>
</dbReference>
<dbReference type="GO" id="GO:0005886">
    <property type="term" value="C:plasma membrane"/>
    <property type="evidence" value="ECO:0007669"/>
    <property type="project" value="UniProtKB-SubCell"/>
</dbReference>
<sequence length="598" mass="69429">MSETSIADRWRYWRLRPVIVRSIFISLVRSNLTDTDVSALVSAPQVITGCAVFNLITEKSKRQYDKCYNDFKERCNKNNVKKVSENVVLAYLMEKSKTEKFNFMEHIFNVEAHAEHTGWHWCYEVTEIGSFFEKKLVGYRAKKSKVILIMGISGAMRRDELTKMSIDDIKDEHSVLIVAVPDAKTGIKRTFTVTNPEFKLLSLEQKLCRKHIYEENLGALSDDGELFAKIITRNREPTEDDKEEHKVHINEKDAAKTFFLGEQSRSSKENSFLVSSFDLEKVLSTPHGDSMLLGFSRKYAVYNFTVYETNIRKGYCYLWGEKDGKRGCNEICTNLYHYLKKVDNEQCYEELSLYCDNCGGQNKNKAMFNMIRYFLNNIYIFFTIPVPTLAAIHLLADNDVDLTQVYDSSLFQVGCFIFKLVPFVFKVDNVRESIYMLEWPIFNNYTTEQEKIIEKCVKTCKRNTWLFLGFCVVAFLTWTAKPFFQHDHGFQIEIWLPSNINVDTRNFVLIFLFIFFGTGDGAIANGAIDTLVSGLACYATMQLKVLKDNLQHLREHAEEEFYATCQNNIDLSEQEEDINKIIYNRIVKCIDHHVAIFK</sequence>
<reference evidence="11" key="2">
    <citation type="submission" date="2021-08" db="EMBL/GenBank/DDBJ databases">
        <authorList>
            <person name="Eriksson T."/>
        </authorList>
    </citation>
    <scope>NUCLEOTIDE SEQUENCE</scope>
    <source>
        <strain evidence="11">Stoneville</strain>
        <tissue evidence="11">Whole head</tissue>
    </source>
</reference>
<organism evidence="11 12">
    <name type="scientific">Tenebrio molitor</name>
    <name type="common">Yellow mealworm beetle</name>
    <dbReference type="NCBI Taxonomy" id="7067"/>
    <lineage>
        <taxon>Eukaryota</taxon>
        <taxon>Metazoa</taxon>
        <taxon>Ecdysozoa</taxon>
        <taxon>Arthropoda</taxon>
        <taxon>Hexapoda</taxon>
        <taxon>Insecta</taxon>
        <taxon>Pterygota</taxon>
        <taxon>Neoptera</taxon>
        <taxon>Endopterygota</taxon>
        <taxon>Coleoptera</taxon>
        <taxon>Polyphaga</taxon>
        <taxon>Cucujiformia</taxon>
        <taxon>Tenebrionidae</taxon>
        <taxon>Tenebrio</taxon>
    </lineage>
</organism>
<feature type="transmembrane region" description="Helical" evidence="10">
    <location>
        <begin position="373"/>
        <end position="396"/>
    </location>
</feature>
<keyword evidence="4 10" id="KW-0812">Transmembrane</keyword>
<name>A0A8J6HCR5_TENMO</name>
<keyword evidence="3" id="KW-0716">Sensory transduction</keyword>
<proteinExistence type="predicted"/>
<reference evidence="11" key="1">
    <citation type="journal article" date="2020" name="J Insects Food Feed">
        <title>The yellow mealworm (Tenebrio molitor) genome: a resource for the emerging insects as food and feed industry.</title>
        <authorList>
            <person name="Eriksson T."/>
            <person name="Andere A."/>
            <person name="Kelstrup H."/>
            <person name="Emery V."/>
            <person name="Picard C."/>
        </authorList>
    </citation>
    <scope>NUCLEOTIDE SEQUENCE</scope>
    <source>
        <strain evidence="11">Stoneville</strain>
        <tissue evidence="11">Whole head</tissue>
    </source>
</reference>
<evidence type="ECO:0000313" key="12">
    <source>
        <dbReference type="Proteomes" id="UP000719412"/>
    </source>
</evidence>
<evidence type="ECO:0000256" key="4">
    <source>
        <dbReference type="ARBA" id="ARBA00022692"/>
    </source>
</evidence>
<evidence type="ECO:0000256" key="6">
    <source>
        <dbReference type="ARBA" id="ARBA00022989"/>
    </source>
</evidence>
<dbReference type="Pfam" id="PF02949">
    <property type="entry name" value="7tm_6"/>
    <property type="match status" value="1"/>
</dbReference>
<dbReference type="SUPFAM" id="SSF56349">
    <property type="entry name" value="DNA breaking-rejoining enzymes"/>
    <property type="match status" value="1"/>
</dbReference>
<keyword evidence="7 10" id="KW-0472">Membrane</keyword>
<dbReference type="Proteomes" id="UP000719412">
    <property type="component" value="Unassembled WGS sequence"/>
</dbReference>
<dbReference type="GO" id="GO:0003677">
    <property type="term" value="F:DNA binding"/>
    <property type="evidence" value="ECO:0007669"/>
    <property type="project" value="InterPro"/>
</dbReference>
<dbReference type="PANTHER" id="PTHR21137">
    <property type="entry name" value="ODORANT RECEPTOR"/>
    <property type="match status" value="1"/>
</dbReference>
<feature type="transmembrane region" description="Helical" evidence="10">
    <location>
        <begin position="465"/>
        <end position="484"/>
    </location>
</feature>
<accession>A0A8J6HCR5</accession>
<keyword evidence="9" id="KW-0807">Transducer</keyword>
<dbReference type="AlphaFoldDB" id="A0A8J6HCR5"/>
<keyword evidence="8" id="KW-0675">Receptor</keyword>
<keyword evidence="12" id="KW-1185">Reference proteome</keyword>
<evidence type="ECO:0000256" key="3">
    <source>
        <dbReference type="ARBA" id="ARBA00022606"/>
    </source>
</evidence>
<dbReference type="InterPro" id="IPR004117">
    <property type="entry name" value="7tm6_olfct_rcpt"/>
</dbReference>